<feature type="compositionally biased region" description="Basic and acidic residues" evidence="1">
    <location>
        <begin position="86"/>
        <end position="105"/>
    </location>
</feature>
<feature type="compositionally biased region" description="Low complexity" evidence="1">
    <location>
        <begin position="55"/>
        <end position="77"/>
    </location>
</feature>
<dbReference type="EMBL" id="CP058579">
    <property type="protein sequence ID" value="QLG61492.1"/>
    <property type="molecule type" value="Genomic_DNA"/>
</dbReference>
<dbReference type="AlphaFoldDB" id="A0A7D5L9U8"/>
<evidence type="ECO:0000313" key="4">
    <source>
        <dbReference type="Proteomes" id="UP000509626"/>
    </source>
</evidence>
<proteinExistence type="predicted"/>
<feature type="compositionally biased region" description="Acidic residues" evidence="1">
    <location>
        <begin position="1"/>
        <end position="11"/>
    </location>
</feature>
<dbReference type="OrthoDB" id="204982at2157"/>
<name>A0A7D5L9U8_9EURY</name>
<dbReference type="InterPro" id="IPR058448">
    <property type="entry name" value="DUF8135"/>
</dbReference>
<dbReference type="GeneID" id="56037195"/>
<evidence type="ECO:0000313" key="3">
    <source>
        <dbReference type="EMBL" id="QLG61492.1"/>
    </source>
</evidence>
<feature type="region of interest" description="Disordered" evidence="1">
    <location>
        <begin position="1"/>
        <end position="147"/>
    </location>
</feature>
<reference evidence="3 4" key="1">
    <citation type="submission" date="2020-06" db="EMBL/GenBank/DDBJ databases">
        <title>NJ-3-1, isolated from saline soil.</title>
        <authorList>
            <person name="Cui H.L."/>
            <person name="Shi X."/>
        </authorList>
    </citation>
    <scope>NUCLEOTIDE SEQUENCE [LARGE SCALE GENOMIC DNA]</scope>
    <source>
        <strain evidence="3 4">NJ-3-1</strain>
    </source>
</reference>
<keyword evidence="4" id="KW-1185">Reference proteome</keyword>
<feature type="compositionally biased region" description="Gly residues" evidence="1">
    <location>
        <begin position="117"/>
        <end position="126"/>
    </location>
</feature>
<gene>
    <name evidence="3" type="ORF">HUG12_07010</name>
</gene>
<accession>A0A7D5L9U8</accession>
<dbReference type="Pfam" id="PF26456">
    <property type="entry name" value="DUF8135"/>
    <property type="match status" value="1"/>
</dbReference>
<evidence type="ECO:0000256" key="1">
    <source>
        <dbReference type="SAM" id="MobiDB-lite"/>
    </source>
</evidence>
<sequence length="203" mass="21085">MAEDESGDEDAPEVRNPFADGTGSDRTDAEDADRDGSPPTAGPDDPRPNAAPTIDGVDPDAPSDGGGPDAPFAGLAAETRNRRRKGTEDDPFERVEVSEVDRDALWESLSDADGDPGADGGAGPGEGAESDAGAEPVDDADERPEHVVNKREYCQRCPYLSAPPEVACGHEGTDIVELVDADRFRVRGCPMAAGDGPPGFEGP</sequence>
<dbReference type="RefSeq" id="WP_179268077.1">
    <property type="nucleotide sequence ID" value="NZ_CP058579.1"/>
</dbReference>
<protein>
    <recommendedName>
        <fullName evidence="2">DUF8135 domain-containing protein</fullName>
    </recommendedName>
</protein>
<organism evidence="3 4">
    <name type="scientific">Halorarum salinum</name>
    <dbReference type="NCBI Taxonomy" id="2743089"/>
    <lineage>
        <taxon>Archaea</taxon>
        <taxon>Methanobacteriati</taxon>
        <taxon>Methanobacteriota</taxon>
        <taxon>Stenosarchaea group</taxon>
        <taxon>Halobacteria</taxon>
        <taxon>Halobacteriales</taxon>
        <taxon>Haloferacaceae</taxon>
        <taxon>Halorarum</taxon>
    </lineage>
</organism>
<dbReference type="Proteomes" id="UP000509626">
    <property type="component" value="Chromosome"/>
</dbReference>
<dbReference type="KEGG" id="halu:HUG12_07010"/>
<evidence type="ECO:0000259" key="2">
    <source>
        <dbReference type="Pfam" id="PF26456"/>
    </source>
</evidence>
<feature type="domain" description="DUF8135" evidence="2">
    <location>
        <begin position="146"/>
        <end position="193"/>
    </location>
</feature>